<dbReference type="Proteomes" id="UP000439113">
    <property type="component" value="Unassembled WGS sequence"/>
</dbReference>
<reference evidence="1 2" key="1">
    <citation type="submission" date="2019-11" db="EMBL/GenBank/DDBJ databases">
        <title>Whole-genome sequence of a Rhodoblastus acidophilus DSM 142.</title>
        <authorList>
            <person name="Kyndt J.A."/>
            <person name="Meyer T.E."/>
        </authorList>
    </citation>
    <scope>NUCLEOTIDE SEQUENCE [LARGE SCALE GENOMIC DNA]</scope>
    <source>
        <strain evidence="1 2">DSM 142</strain>
    </source>
</reference>
<accession>A0A6N8DRZ0</accession>
<dbReference type="AlphaFoldDB" id="A0A6N8DRZ0"/>
<proteinExistence type="predicted"/>
<dbReference type="EMBL" id="WNKS01000009">
    <property type="protein sequence ID" value="MTV31604.1"/>
    <property type="molecule type" value="Genomic_DNA"/>
</dbReference>
<name>A0A6N8DRZ0_RHOAC</name>
<gene>
    <name evidence="1" type="ORF">GJ654_11435</name>
</gene>
<sequence length="331" mass="36806">MSDFPSTRKQDEKGMMRFPNDQFGNRIPLVRNSALRLEDFRTISFSRSAKRSCGNRLRRKVWRRAAFCLLLVLPPFPSAAQTSKPRQDGVTVSDGQVTIRLDDRTAGAISSLQWRGKAFVDAFDHERGRATTSKVIDLATNGSTLSVSTQMAFWTGPGERRRRQAGEMADAFVVESLSAHTLHKQVRLMSTPELGVVHFDIVFDAPEAHRTATFEILTGDMPVAFETFWGVDVAHNEFRDLGDGRGEQSPPVMLRHVTENMRWGRPVGTVGRTKAPRSLMVASGFARTRVPAPPSNGTRSAGCATLSWDGLLLTAPSMSEVWTRCTARWQL</sequence>
<protein>
    <submittedName>
        <fullName evidence="1">Uncharacterized protein</fullName>
    </submittedName>
</protein>
<dbReference type="OrthoDB" id="9157600at2"/>
<organism evidence="1 2">
    <name type="scientific">Rhodoblastus acidophilus</name>
    <name type="common">Rhodopseudomonas acidophila</name>
    <dbReference type="NCBI Taxonomy" id="1074"/>
    <lineage>
        <taxon>Bacteria</taxon>
        <taxon>Pseudomonadati</taxon>
        <taxon>Pseudomonadota</taxon>
        <taxon>Alphaproteobacteria</taxon>
        <taxon>Hyphomicrobiales</taxon>
        <taxon>Rhodoblastaceae</taxon>
        <taxon>Rhodoblastus</taxon>
    </lineage>
</organism>
<comment type="caution">
    <text evidence="1">The sequence shown here is derived from an EMBL/GenBank/DDBJ whole genome shotgun (WGS) entry which is preliminary data.</text>
</comment>
<evidence type="ECO:0000313" key="1">
    <source>
        <dbReference type="EMBL" id="MTV31604.1"/>
    </source>
</evidence>
<evidence type="ECO:0000313" key="2">
    <source>
        <dbReference type="Proteomes" id="UP000439113"/>
    </source>
</evidence>
<dbReference type="RefSeq" id="WP_155446293.1">
    <property type="nucleotide sequence ID" value="NZ_JAOQNR010000008.1"/>
</dbReference>